<dbReference type="InterPro" id="IPR008023">
    <property type="entry name" value="DUF748"/>
</dbReference>
<dbReference type="PANTHER" id="PTHR30441">
    <property type="entry name" value="DUF748 DOMAIN-CONTAINING PROTEIN"/>
    <property type="match status" value="1"/>
</dbReference>
<evidence type="ECO:0000313" key="5">
    <source>
        <dbReference type="EMBL" id="SPC21806.1"/>
    </source>
</evidence>
<dbReference type="EMBL" id="OGUS01000141">
    <property type="protein sequence ID" value="SPC21806.1"/>
    <property type="molecule type" value="Genomic_DNA"/>
</dbReference>
<protein>
    <submittedName>
        <fullName evidence="4">2OG-Fe(II) oxygenase</fullName>
    </submittedName>
    <submittedName>
        <fullName evidence="3">DUF748 domain-containing protein</fullName>
    </submittedName>
</protein>
<evidence type="ECO:0000256" key="1">
    <source>
        <dbReference type="SAM" id="MobiDB-lite"/>
    </source>
</evidence>
<gene>
    <name evidence="5" type="ORF">CO2235_MP60114</name>
    <name evidence="4" type="ORF">CO2235_U540018</name>
    <name evidence="3" type="ORF">JTE92_10070</name>
</gene>
<keyword evidence="2" id="KW-1133">Transmembrane helix</keyword>
<evidence type="ECO:0000313" key="4">
    <source>
        <dbReference type="EMBL" id="SPC06379.1"/>
    </source>
</evidence>
<dbReference type="GO" id="GO:0090313">
    <property type="term" value="P:regulation of protein targeting to membrane"/>
    <property type="evidence" value="ECO:0007669"/>
    <property type="project" value="TreeGrafter"/>
</dbReference>
<reference evidence="4 6" key="2">
    <citation type="submission" date="2018-01" db="EMBL/GenBank/DDBJ databases">
        <authorList>
            <person name="Clerissi C."/>
        </authorList>
    </citation>
    <scope>NUCLEOTIDE SEQUENCE</scope>
    <source>
        <strain evidence="4">Cupriavidus oxalaticus LMG 2235</strain>
        <plasmid evidence="6">co2235_mp</plasmid>
    </source>
</reference>
<name>A0A375GM58_9BURK</name>
<reference evidence="6" key="1">
    <citation type="submission" date="2018-01" db="EMBL/GenBank/DDBJ databases">
        <authorList>
            <person name="Gaut B.S."/>
            <person name="Morton B.R."/>
            <person name="Clegg M.T."/>
            <person name="Duvall M.R."/>
        </authorList>
    </citation>
    <scope>NUCLEOTIDE SEQUENCE [LARGE SCALE GENOMIC DNA]</scope>
</reference>
<evidence type="ECO:0000313" key="6">
    <source>
        <dbReference type="Proteomes" id="UP000256862"/>
    </source>
</evidence>
<feature type="region of interest" description="Disordered" evidence="1">
    <location>
        <begin position="1216"/>
        <end position="1241"/>
    </location>
</feature>
<dbReference type="OrthoDB" id="9757969at2"/>
<dbReference type="GO" id="GO:0005886">
    <property type="term" value="C:plasma membrane"/>
    <property type="evidence" value="ECO:0007669"/>
    <property type="project" value="TreeGrafter"/>
</dbReference>
<dbReference type="Gene3D" id="3.30.1330.60">
    <property type="entry name" value="OmpA-like domain"/>
    <property type="match status" value="1"/>
</dbReference>
<dbReference type="RefSeq" id="WP_063237236.1">
    <property type="nucleotide sequence ID" value="NZ_CP069809.1"/>
</dbReference>
<feature type="compositionally biased region" description="Low complexity" evidence="1">
    <location>
        <begin position="383"/>
        <end position="403"/>
    </location>
</feature>
<sequence>MEFKQSIQTAAATPRGRLATRIAGGVVAALAVFGLAGYFGGPPLLKYLIEKNATEALGRKVTLGKAHVRPFELAATLSDLTIYERDGKTPALTLGEAEANTSLASLWHLAPVVDNLHVDRLAVRVARGADGRMSIADVQEKFAALPPKPADAKPARFSVNNIAVTGSSISYDDKLLDTSLRVDHLTLTLPFLSNLPHDVEIVTRPTLSAQVNGTPLALDGEVLPFADSRQTRLNVNLDGLDVTRFMAFAPLLRDAEVKSGKLDTRLTVAFRQQKDTQEILLMGSAVLRDADIRTRAGQPLLKSGRLALDIARIEPLAHRAQLRSVEIEGLGVQAVRRADGTLNLATAFLPQAASKSTDGVAPAPAPAPAASAPAAPSSPPSSAPSSAHSSAPSAQAAPAGSAPREQPWRYAVDRIVVKQANFGFEDALAPSGPGKLALGPLDAEVKGFAGTEGDKPAHIDATLTVADGQTLHHTGDLLLRDGTLAGTLETTGLRPQGFAAWWPRELRSQFGETAVNAELHYRMSWAAPQFQFVLEKSRVELAPLYVATRDPVVMPAAPAATAGTGKDASTQAPQRASRRARERAEADRAGANLPLLRAEKLVLDDIQLDLARQTFATSQVTLAQPQIATTRDHRGELIEMARLWASESAQQARATPRKAPAAAANAAHGTNGKNGKNGKNGNVAAGVWQARIGKIAIDGGSARVADYQPAEANRGRPVVHQFRNIALSTGAIAWPLTPAAVPVKLHAESGRRGVIGIDGTVLPAMPASRLQLDLRQVEIGPLQPYLADRLNAALRSGTLTVKGKLDVDAPTGKPIAAHFAGNVLAGNVRTVDRVSGEDFLRWRSLALSGIDFAMDESKGPMRVSLGNIALSDFYARVILNANGRLNLQDVMAGGAARGEAAPSTSLTQASPASAPAAPPVQAGDTRTAQVEQKPGGPKPQIRIGGVSVSQGNINFSDFFVKPNYTANLTGMKGSVSKVSSGDPAPADLVLDGRIDDDAPVTISGKINPLGEQLFLDIAAKASGVELTRLTPYAAKYAGYPITKGKLTVDVAYKIENGKLDARNHLFLDQLTFGERVDSPDATKLPVLLAVSLLKDRNGVIDVNLPVSGSLSDPEFSIGGVIVRVIVNLLTKAITSPFSLIASAFGGSGEELGYVEFAPGTSTLTPAAKDKIGKLGQALNDRPSLRLEISGRIDPATDEAGARRTWLDARVAEQKRRDLRNSAQAGTEAGDDESGEQGAEIKVSKQEYPKYLEEVYKRTSMKKPRNFVGFAKSLPPEEMEKLLMANATVSEADLRRLAEQRALVVKQSLEREGKVPESRLFLTAPRLTAEGIKDKGAPNRVDFSIRQ</sequence>
<dbReference type="InterPro" id="IPR036737">
    <property type="entry name" value="OmpA-like_sf"/>
</dbReference>
<accession>A0A375GM58</accession>
<feature type="transmembrane region" description="Helical" evidence="2">
    <location>
        <begin position="21"/>
        <end position="41"/>
    </location>
</feature>
<keyword evidence="7" id="KW-1185">Reference proteome</keyword>
<dbReference type="EMBL" id="CP069811">
    <property type="protein sequence ID" value="QRQ90976.1"/>
    <property type="molecule type" value="Genomic_DNA"/>
</dbReference>
<dbReference type="Pfam" id="PF05359">
    <property type="entry name" value="DUF748"/>
    <property type="match status" value="1"/>
</dbReference>
<dbReference type="GeneID" id="303489872"/>
<evidence type="ECO:0000256" key="2">
    <source>
        <dbReference type="SAM" id="Phobius"/>
    </source>
</evidence>
<proteinExistence type="predicted"/>
<feature type="compositionally biased region" description="Low complexity" evidence="1">
    <location>
        <begin position="901"/>
        <end position="922"/>
    </location>
</feature>
<reference evidence="3 7" key="3">
    <citation type="submission" date="2021-02" db="EMBL/GenBank/DDBJ databases">
        <title>Complete Genome Sequence of Cupriavidus oxalaticus Strain Ox1, a Soil Oxalate-Degrading Species.</title>
        <authorList>
            <person name="Palmieri F."/>
            <person name="Udriet P."/>
            <person name="Deuasquier M."/>
            <person name="Beaudoing E."/>
            <person name="Johnson S.L."/>
            <person name="Davenport K.W."/>
            <person name="Chain P.S."/>
            <person name="Bindschedler S."/>
            <person name="Junier P."/>
        </authorList>
    </citation>
    <scope>NUCLEOTIDE SEQUENCE [LARGE SCALE GENOMIC DNA]</scope>
    <source>
        <strain evidence="3 7">Ox1</strain>
    </source>
</reference>
<feature type="region of interest" description="Disordered" evidence="1">
    <location>
        <begin position="901"/>
        <end position="943"/>
    </location>
</feature>
<dbReference type="EMBL" id="OGUS01000059">
    <property type="protein sequence ID" value="SPC06379.1"/>
    <property type="molecule type" value="Genomic_DNA"/>
</dbReference>
<keyword evidence="2" id="KW-0472">Membrane</keyword>
<keyword evidence="2" id="KW-0812">Transmembrane</keyword>
<geneLocation type="plasmid" evidence="6">
    <name>co2235_mp</name>
</geneLocation>
<dbReference type="Proteomes" id="UP000256862">
    <property type="component" value="Plasmid CO2235_mp"/>
</dbReference>
<feature type="region of interest" description="Disordered" evidence="1">
    <location>
        <begin position="661"/>
        <end position="680"/>
    </location>
</feature>
<feature type="region of interest" description="Disordered" evidence="1">
    <location>
        <begin position="558"/>
        <end position="587"/>
    </location>
</feature>
<evidence type="ECO:0000313" key="7">
    <source>
        <dbReference type="Proteomes" id="UP000623307"/>
    </source>
</evidence>
<dbReference type="PANTHER" id="PTHR30441:SF8">
    <property type="entry name" value="DUF748 DOMAIN-CONTAINING PROTEIN"/>
    <property type="match status" value="1"/>
</dbReference>
<dbReference type="InterPro" id="IPR052894">
    <property type="entry name" value="AsmA-related"/>
</dbReference>
<organism evidence="4 6">
    <name type="scientific">Cupriavidus oxalaticus</name>
    <dbReference type="NCBI Taxonomy" id="96344"/>
    <lineage>
        <taxon>Bacteria</taxon>
        <taxon>Pseudomonadati</taxon>
        <taxon>Pseudomonadota</taxon>
        <taxon>Betaproteobacteria</taxon>
        <taxon>Burkholderiales</taxon>
        <taxon>Burkholderiaceae</taxon>
        <taxon>Cupriavidus</taxon>
    </lineage>
</organism>
<feature type="region of interest" description="Disordered" evidence="1">
    <location>
        <begin position="355"/>
        <end position="405"/>
    </location>
</feature>
<evidence type="ECO:0000313" key="3">
    <source>
        <dbReference type="EMBL" id="QRQ90976.1"/>
    </source>
</evidence>
<dbReference type="Proteomes" id="UP000623307">
    <property type="component" value="Chromosome 1"/>
</dbReference>